<dbReference type="GO" id="GO:0008198">
    <property type="term" value="F:ferrous iron binding"/>
    <property type="evidence" value="ECO:0007669"/>
    <property type="project" value="InterPro"/>
</dbReference>
<dbReference type="eggNOG" id="COG3384">
    <property type="taxonomic scope" value="Bacteria"/>
</dbReference>
<reference evidence="2 3" key="1">
    <citation type="journal article" date="2013" name="Genome Announc.">
        <title>Genome Sequence of Naphthalene-Degrading Soil Bacterium Pseudomonas putida CSV86.</title>
        <authorList>
            <person name="Phale P.S."/>
            <person name="Paliwal V."/>
            <person name="Raju S.C."/>
            <person name="Modak A."/>
            <person name="Purohit H.J."/>
        </authorList>
    </citation>
    <scope>NUCLEOTIDE SEQUENCE [LARGE SCALE GENOMIC DNA]</scope>
    <source>
        <strain evidence="2 3">CSV86</strain>
    </source>
</reference>
<dbReference type="GO" id="GO:0008687">
    <property type="term" value="F:3,4-dihydroxyphenylacetate 2,3-dioxygenase activity"/>
    <property type="evidence" value="ECO:0007669"/>
    <property type="project" value="UniProtKB-EC"/>
</dbReference>
<dbReference type="Gene3D" id="3.40.830.10">
    <property type="entry name" value="LigB-like"/>
    <property type="match status" value="1"/>
</dbReference>
<comment type="caution">
    <text evidence="2">The sequence shown here is derived from an EMBL/GenBank/DDBJ whole genome shotgun (WGS) entry which is preliminary data.</text>
</comment>
<evidence type="ECO:0000256" key="1">
    <source>
        <dbReference type="ARBA" id="ARBA00023002"/>
    </source>
</evidence>
<dbReference type="InterPro" id="IPR004183">
    <property type="entry name" value="Xdiol_dOase_suB"/>
</dbReference>
<dbReference type="EC" id="1.13.11.15" evidence="2"/>
<sequence>MGEVVLAAKVCHVPSMYLSELPGKHHGCREAAIAGHKEIGRRARELGADTAVVFDVHWLVNSAYHINCGEHFKGVYTSNELPHFIKDMAFEYPGCPELGELIAAEANAAGVRTQAHNIPSLELEYGTLVPMRYMHMGVPEEERLKVVSIAAWCAWHRLEDSLAFGAAVRRAIDKSDRKVLVLASGSLSHRFSDDRNAEANIHNWTREFDKQVDLRVVELWKQGRFKEFCAMLPDYATACYGEGGMHDTAMLLGLLGGANYDKPVEVLTEAFGSSGTGQINAIFPL</sequence>
<accession>L1M7K2</accession>
<dbReference type="OrthoDB" id="1676816at2"/>
<keyword evidence="1 2" id="KW-0560">Oxidoreductase</keyword>
<dbReference type="AlphaFoldDB" id="L1M7K2"/>
<evidence type="ECO:0000313" key="3">
    <source>
        <dbReference type="Proteomes" id="UP000010448"/>
    </source>
</evidence>
<dbReference type="RefSeq" id="WP_009394233.1">
    <property type="nucleotide sequence ID" value="NZ_AMWJ02000002.1"/>
</dbReference>
<gene>
    <name evidence="2" type="primary">hpaD</name>
    <name evidence="2" type="ORF">CSV86_013680</name>
</gene>
<dbReference type="PANTHER" id="PTHR30096">
    <property type="entry name" value="4,5-DOPA DIOXYGENASE EXTRADIOL-LIKE PROTEIN"/>
    <property type="match status" value="1"/>
</dbReference>
<protein>
    <submittedName>
        <fullName evidence="2">3,4-dihydroxyphenylacetate 2,3-dioxygenase</fullName>
        <ecNumber evidence="2">1.13.11.15</ecNumber>
    </submittedName>
</protein>
<dbReference type="InterPro" id="IPR011984">
    <property type="entry name" value="HPCD"/>
</dbReference>
<proteinExistence type="predicted"/>
<organism evidence="2 3">
    <name type="scientific">Pseudomonas bharatica CSV86</name>
    <dbReference type="NCBI Taxonomy" id="1005395"/>
    <lineage>
        <taxon>Bacteria</taxon>
        <taxon>Pseudomonadati</taxon>
        <taxon>Pseudomonadota</taxon>
        <taxon>Gammaproteobacteria</taxon>
        <taxon>Pseudomonadales</taxon>
        <taxon>Pseudomonadaceae</taxon>
        <taxon>Pseudomonas</taxon>
        <taxon>Pseudomonas bharatica</taxon>
    </lineage>
</organism>
<dbReference type="CDD" id="cd07370">
    <property type="entry name" value="HPCD"/>
    <property type="match status" value="1"/>
</dbReference>
<dbReference type="PANTHER" id="PTHR30096:SF9">
    <property type="entry name" value="4-HYDROXYPHENYLACETATE CATABOLISM PROTEIN"/>
    <property type="match status" value="1"/>
</dbReference>
<dbReference type="SUPFAM" id="SSF53213">
    <property type="entry name" value="LigB-like"/>
    <property type="match status" value="1"/>
</dbReference>
<dbReference type="Proteomes" id="UP000010448">
    <property type="component" value="Unassembled WGS sequence"/>
</dbReference>
<dbReference type="EMBL" id="AMWJ02000002">
    <property type="protein sequence ID" value="NNJ16192.1"/>
    <property type="molecule type" value="Genomic_DNA"/>
</dbReference>
<dbReference type="NCBIfam" id="TIGR02298">
    <property type="entry name" value="HpaD_Fe"/>
    <property type="match status" value="1"/>
</dbReference>
<dbReference type="Pfam" id="PF02900">
    <property type="entry name" value="LigB"/>
    <property type="match status" value="1"/>
</dbReference>
<name>L1M7K2_9PSED</name>
<keyword evidence="3" id="KW-1185">Reference proteome</keyword>
<evidence type="ECO:0000313" key="2">
    <source>
        <dbReference type="EMBL" id="NNJ16192.1"/>
    </source>
</evidence>